<dbReference type="EC" id="2.1.1.63" evidence="3"/>
<dbReference type="GO" id="GO:0032259">
    <property type="term" value="P:methylation"/>
    <property type="evidence" value="ECO:0007669"/>
    <property type="project" value="UniProtKB-KW"/>
</dbReference>
<keyword evidence="5" id="KW-0489">Methyltransferase</keyword>
<comment type="catalytic activity">
    <reaction evidence="11">
        <text>a 6-O-methyl-2'-deoxyguanosine in DNA + L-cysteinyl-[protein] = S-methyl-L-cysteinyl-[protein] + a 2'-deoxyguanosine in DNA</text>
        <dbReference type="Rhea" id="RHEA:24000"/>
        <dbReference type="Rhea" id="RHEA-COMP:10131"/>
        <dbReference type="Rhea" id="RHEA-COMP:10132"/>
        <dbReference type="Rhea" id="RHEA-COMP:11367"/>
        <dbReference type="Rhea" id="RHEA-COMP:11368"/>
        <dbReference type="ChEBI" id="CHEBI:29950"/>
        <dbReference type="ChEBI" id="CHEBI:82612"/>
        <dbReference type="ChEBI" id="CHEBI:85445"/>
        <dbReference type="ChEBI" id="CHEBI:85448"/>
        <dbReference type="EC" id="2.1.1.63"/>
    </reaction>
</comment>
<evidence type="ECO:0000259" key="13">
    <source>
        <dbReference type="Pfam" id="PF01035"/>
    </source>
</evidence>
<keyword evidence="6" id="KW-0808">Transferase</keyword>
<evidence type="ECO:0000256" key="6">
    <source>
        <dbReference type="ARBA" id="ARBA00022679"/>
    </source>
</evidence>
<evidence type="ECO:0000313" key="14">
    <source>
        <dbReference type="EMBL" id="KAK3053779.1"/>
    </source>
</evidence>
<dbReference type="SUPFAM" id="SSF46767">
    <property type="entry name" value="Methylated DNA-protein cysteine methyltransferase, C-terminal domain"/>
    <property type="match status" value="1"/>
</dbReference>
<evidence type="ECO:0000256" key="3">
    <source>
        <dbReference type="ARBA" id="ARBA00011918"/>
    </source>
</evidence>
<feature type="domain" description="Methylated-DNA-[protein]-cysteine S-methyltransferase DNA binding" evidence="13">
    <location>
        <begin position="172"/>
        <end position="261"/>
    </location>
</feature>
<protein>
    <recommendedName>
        <fullName evidence="4">Methylated-DNA--protein-cysteine methyltransferase</fullName>
        <ecNumber evidence="3">2.1.1.63</ecNumber>
    </recommendedName>
    <alternativeName>
        <fullName evidence="9">6-O-methylguanine-DNA methyltransferase</fullName>
    </alternativeName>
    <alternativeName>
        <fullName evidence="10">O-6-methylguanine-DNA-alkyltransferase</fullName>
    </alternativeName>
</protein>
<evidence type="ECO:0000313" key="15">
    <source>
        <dbReference type="Proteomes" id="UP001271007"/>
    </source>
</evidence>
<sequence length="279" mass="31188">MTADTDALRSHWTHLYREHLPALAKARDPVQKVWPVYLDHCFARIVLDNAVGVTTPWTEVIKAPAVKHMSTGQLEAAILMAEGLANGEVNLREMDERSLELRGKKGKKRKTEVAEGNAAKRSKRARETGKGRTVDALSGEVELPDASSKDKQHEVDMSVQLQRIANSNITTFRRQMLTLLCEIPRGRYSTYQAMSDYITKTSHKTCARAVGSAMRNNPFAPQVPCHRVVAADGTIGGFNGHWGEQGKFASEKHRLLYEEGVRFDSKGKVKGPVFREFKM</sequence>
<proteinExistence type="inferred from homology"/>
<dbReference type="CDD" id="cd06445">
    <property type="entry name" value="ATase"/>
    <property type="match status" value="1"/>
</dbReference>
<evidence type="ECO:0000256" key="2">
    <source>
        <dbReference type="ARBA" id="ARBA00008711"/>
    </source>
</evidence>
<dbReference type="PROSITE" id="PS00374">
    <property type="entry name" value="MGMT"/>
    <property type="match status" value="1"/>
</dbReference>
<reference evidence="14" key="1">
    <citation type="submission" date="2023-04" db="EMBL/GenBank/DDBJ databases">
        <title>Black Yeasts Isolated from many extreme environments.</title>
        <authorList>
            <person name="Coleine C."/>
            <person name="Stajich J.E."/>
            <person name="Selbmann L."/>
        </authorList>
    </citation>
    <scope>NUCLEOTIDE SEQUENCE</scope>
    <source>
        <strain evidence="14">CCFEE 5312</strain>
    </source>
</reference>
<evidence type="ECO:0000256" key="10">
    <source>
        <dbReference type="ARBA" id="ARBA00031621"/>
    </source>
</evidence>
<evidence type="ECO:0000256" key="11">
    <source>
        <dbReference type="ARBA" id="ARBA00049348"/>
    </source>
</evidence>
<comment type="similarity">
    <text evidence="2">Belongs to the MGMT family.</text>
</comment>
<dbReference type="PANTHER" id="PTHR10815:SF13">
    <property type="entry name" value="METHYLATED-DNA--PROTEIN-CYSTEINE METHYLTRANSFERASE"/>
    <property type="match status" value="1"/>
</dbReference>
<dbReference type="GO" id="GO:0006281">
    <property type="term" value="P:DNA repair"/>
    <property type="evidence" value="ECO:0007669"/>
    <property type="project" value="UniProtKB-KW"/>
</dbReference>
<evidence type="ECO:0000256" key="7">
    <source>
        <dbReference type="ARBA" id="ARBA00022763"/>
    </source>
</evidence>
<dbReference type="InterPro" id="IPR036217">
    <property type="entry name" value="MethylDNA_cys_MeTrfase_DNAb"/>
</dbReference>
<gene>
    <name evidence="14" type="ORF">LTR09_005059</name>
</gene>
<dbReference type="InterPro" id="IPR001497">
    <property type="entry name" value="MethylDNA_cys_MeTrfase_AS"/>
</dbReference>
<feature type="region of interest" description="Disordered" evidence="12">
    <location>
        <begin position="102"/>
        <end position="138"/>
    </location>
</feature>
<keyword evidence="15" id="KW-1185">Reference proteome</keyword>
<evidence type="ECO:0000256" key="5">
    <source>
        <dbReference type="ARBA" id="ARBA00022603"/>
    </source>
</evidence>
<evidence type="ECO:0000256" key="9">
    <source>
        <dbReference type="ARBA" id="ARBA00030795"/>
    </source>
</evidence>
<comment type="catalytic activity">
    <reaction evidence="1">
        <text>a 4-O-methyl-thymidine in DNA + L-cysteinyl-[protein] = a thymidine in DNA + S-methyl-L-cysteinyl-[protein]</text>
        <dbReference type="Rhea" id="RHEA:53428"/>
        <dbReference type="Rhea" id="RHEA-COMP:10131"/>
        <dbReference type="Rhea" id="RHEA-COMP:10132"/>
        <dbReference type="Rhea" id="RHEA-COMP:13555"/>
        <dbReference type="Rhea" id="RHEA-COMP:13556"/>
        <dbReference type="ChEBI" id="CHEBI:29950"/>
        <dbReference type="ChEBI" id="CHEBI:82612"/>
        <dbReference type="ChEBI" id="CHEBI:137386"/>
        <dbReference type="ChEBI" id="CHEBI:137387"/>
        <dbReference type="EC" id="2.1.1.63"/>
    </reaction>
</comment>
<keyword evidence="8" id="KW-0234">DNA repair</keyword>
<dbReference type="Pfam" id="PF01035">
    <property type="entry name" value="DNA_binding_1"/>
    <property type="match status" value="1"/>
</dbReference>
<dbReference type="Proteomes" id="UP001271007">
    <property type="component" value="Unassembled WGS sequence"/>
</dbReference>
<name>A0AAJ0DPI2_9PEZI</name>
<organism evidence="14 15">
    <name type="scientific">Extremus antarcticus</name>
    <dbReference type="NCBI Taxonomy" id="702011"/>
    <lineage>
        <taxon>Eukaryota</taxon>
        <taxon>Fungi</taxon>
        <taxon>Dikarya</taxon>
        <taxon>Ascomycota</taxon>
        <taxon>Pezizomycotina</taxon>
        <taxon>Dothideomycetes</taxon>
        <taxon>Dothideomycetidae</taxon>
        <taxon>Mycosphaerellales</taxon>
        <taxon>Extremaceae</taxon>
        <taxon>Extremus</taxon>
    </lineage>
</organism>
<dbReference type="GO" id="GO:0003908">
    <property type="term" value="F:methylated-DNA-[protein]-cysteine S-methyltransferase activity"/>
    <property type="evidence" value="ECO:0007669"/>
    <property type="project" value="UniProtKB-EC"/>
</dbReference>
<dbReference type="InterPro" id="IPR014048">
    <property type="entry name" value="MethylDNA_cys_MeTrfase_DNA-bd"/>
</dbReference>
<evidence type="ECO:0000256" key="8">
    <source>
        <dbReference type="ARBA" id="ARBA00023204"/>
    </source>
</evidence>
<dbReference type="AlphaFoldDB" id="A0AAJ0DPI2"/>
<evidence type="ECO:0000256" key="1">
    <source>
        <dbReference type="ARBA" id="ARBA00001286"/>
    </source>
</evidence>
<dbReference type="Gene3D" id="1.10.10.10">
    <property type="entry name" value="Winged helix-like DNA-binding domain superfamily/Winged helix DNA-binding domain"/>
    <property type="match status" value="1"/>
</dbReference>
<comment type="caution">
    <text evidence="14">The sequence shown here is derived from an EMBL/GenBank/DDBJ whole genome shotgun (WGS) entry which is preliminary data.</text>
</comment>
<dbReference type="EMBL" id="JAWDJX010000014">
    <property type="protein sequence ID" value="KAK3053779.1"/>
    <property type="molecule type" value="Genomic_DNA"/>
</dbReference>
<dbReference type="NCBIfam" id="TIGR00589">
    <property type="entry name" value="ogt"/>
    <property type="match status" value="1"/>
</dbReference>
<dbReference type="InterPro" id="IPR036388">
    <property type="entry name" value="WH-like_DNA-bd_sf"/>
</dbReference>
<evidence type="ECO:0000256" key="4">
    <source>
        <dbReference type="ARBA" id="ARBA00015377"/>
    </source>
</evidence>
<dbReference type="PANTHER" id="PTHR10815">
    <property type="entry name" value="METHYLATED-DNA--PROTEIN-CYSTEINE METHYLTRANSFERASE"/>
    <property type="match status" value="1"/>
</dbReference>
<keyword evidence="7" id="KW-0227">DNA damage</keyword>
<evidence type="ECO:0000256" key="12">
    <source>
        <dbReference type="SAM" id="MobiDB-lite"/>
    </source>
</evidence>
<accession>A0AAJ0DPI2</accession>